<evidence type="ECO:0000256" key="2">
    <source>
        <dbReference type="ARBA" id="ARBA00022606"/>
    </source>
</evidence>
<keyword evidence="2" id="KW-0716">Sensory transduction</keyword>
<dbReference type="GO" id="GO:0008270">
    <property type="term" value="F:zinc ion binding"/>
    <property type="evidence" value="ECO:0007669"/>
    <property type="project" value="UniProtKB-KW"/>
</dbReference>
<sequence>MTAVSSKSLQPSTTQYPPSSNALSLAAPSSLGLPVYSSSGFDLLSILARVVNRPNPRISLGPVDLTCSFVVADVRRHDNPIIFCSPTFCALTGYDESEVVGRNCRFLQAPNGAVTKGEQRRFTSPEAVSYMRKSLAADKECQTSIVNYRKNGTAFINLVTVIPIPGGEQGLPHEEHEVYYHVGFQVDLNEQPNAILDKLRDGSYMVNYTAAGGGAPQLPYPTRERKGHNPPQPVMSKGLKALLADRTFIESLPPSSTTVAPPSSEKADSREASTSLSTVLLSNTPDFMLVVSLKGLFLYVAPAVRRVLGYEPEELVGKAITDYCYQHDIVPLTRELKESSATPGSTNDLPHSTMPRTVDLLFRARTKAGDYVWVECRGRLHVEPGKGRKAIILSGRAMGMASMIWSSIVQGGGLNTSIRNTRAISRPEDEGVEVEVVETEREFWGSLSKEGVLLVVGRGAKDVLGWAESEMQGMMLASYLANGEEHAMNVLDEELRRMYSEGRMDSRRVYTRMRRKDGGHASVHLVLHQPQPQSGHDLGIPRPSVLYQIQVIDHLPSNIQASGTLCHESSGDVFEELQVTRGTSWQYELQQLRFANQTLNDEIGLLEAQRVQAEQQQQQHQQSSRGEPYDGRASSSYNSYGGVKRSWDSRQ</sequence>
<evidence type="ECO:0000256" key="10">
    <source>
        <dbReference type="ARBA" id="ARBA00023015"/>
    </source>
</evidence>
<name>A0A1S6PDT6_PLEOS</name>
<evidence type="ECO:0000256" key="1">
    <source>
        <dbReference type="ARBA" id="ARBA00022543"/>
    </source>
</evidence>
<evidence type="ECO:0000313" key="17">
    <source>
        <dbReference type="EMBL" id="AQU43266.1"/>
    </source>
</evidence>
<evidence type="ECO:0000256" key="12">
    <source>
        <dbReference type="ARBA" id="ARBA00023159"/>
    </source>
</evidence>
<dbReference type="Gene3D" id="3.30.450.20">
    <property type="entry name" value="PAS domain"/>
    <property type="match status" value="2"/>
</dbReference>
<dbReference type="CDD" id="cd00130">
    <property type="entry name" value="PAS"/>
    <property type="match status" value="2"/>
</dbReference>
<dbReference type="VEuPathDB" id="FungiDB:PLEOSDRAFT_1035381"/>
<keyword evidence="9" id="KW-0157">Chromophore</keyword>
<feature type="region of interest" description="Disordered" evidence="15">
    <location>
        <begin position="252"/>
        <end position="271"/>
    </location>
</feature>
<evidence type="ECO:0000256" key="9">
    <source>
        <dbReference type="ARBA" id="ARBA00022991"/>
    </source>
</evidence>
<evidence type="ECO:0000256" key="5">
    <source>
        <dbReference type="ARBA" id="ARBA00022723"/>
    </source>
</evidence>
<evidence type="ECO:0000256" key="3">
    <source>
        <dbReference type="ARBA" id="ARBA00022630"/>
    </source>
</evidence>
<keyword evidence="5" id="KW-0479">Metal-binding</keyword>
<keyword evidence="10" id="KW-0805">Transcription regulation</keyword>
<evidence type="ECO:0000256" key="4">
    <source>
        <dbReference type="ARBA" id="ARBA00022643"/>
    </source>
</evidence>
<dbReference type="SMART" id="SM00091">
    <property type="entry name" value="PAS"/>
    <property type="match status" value="3"/>
</dbReference>
<evidence type="ECO:0000256" key="15">
    <source>
        <dbReference type="SAM" id="MobiDB-lite"/>
    </source>
</evidence>
<protein>
    <submittedName>
        <fullName evidence="17">Blue light receptor gene WC-1</fullName>
    </submittedName>
</protein>
<keyword evidence="1" id="KW-0600">Photoreceptor protein</keyword>
<evidence type="ECO:0000259" key="16">
    <source>
        <dbReference type="PROSITE" id="PS50112"/>
    </source>
</evidence>
<evidence type="ECO:0000256" key="14">
    <source>
        <dbReference type="ARBA" id="ARBA00023170"/>
    </source>
</evidence>
<evidence type="ECO:0000256" key="13">
    <source>
        <dbReference type="ARBA" id="ARBA00023163"/>
    </source>
</evidence>
<dbReference type="FunFam" id="3.30.450.20:FF:000064">
    <property type="entry name" value="Vivid PAS protein VVD"/>
    <property type="match status" value="1"/>
</dbReference>
<dbReference type="Pfam" id="PF13426">
    <property type="entry name" value="PAS_9"/>
    <property type="match status" value="1"/>
</dbReference>
<dbReference type="InterPro" id="IPR013655">
    <property type="entry name" value="PAS_fold_3"/>
</dbReference>
<keyword evidence="14 17" id="KW-0675">Receptor</keyword>
<keyword evidence="7" id="KW-0863">Zinc-finger</keyword>
<dbReference type="NCBIfam" id="TIGR00229">
    <property type="entry name" value="sensory_box"/>
    <property type="match status" value="1"/>
</dbReference>
<dbReference type="SUPFAM" id="SSF55785">
    <property type="entry name" value="PYP-like sensor domain (PAS domain)"/>
    <property type="match status" value="2"/>
</dbReference>
<dbReference type="GO" id="GO:0005634">
    <property type="term" value="C:nucleus"/>
    <property type="evidence" value="ECO:0007669"/>
    <property type="project" value="TreeGrafter"/>
</dbReference>
<feature type="compositionally biased region" description="Low complexity" evidence="15">
    <location>
        <begin position="611"/>
        <end position="625"/>
    </location>
</feature>
<dbReference type="PANTHER" id="PTHR47429:SF7">
    <property type="entry name" value="GATA-FACTOR"/>
    <property type="match status" value="1"/>
</dbReference>
<feature type="domain" description="PAS" evidence="16">
    <location>
        <begin position="78"/>
        <end position="103"/>
    </location>
</feature>
<evidence type="ECO:0000256" key="11">
    <source>
        <dbReference type="ARBA" id="ARBA00023125"/>
    </source>
</evidence>
<organism evidence="17">
    <name type="scientific">Pleurotus ostreatus</name>
    <name type="common">Oyster mushroom</name>
    <name type="synonym">White-rot fungus</name>
    <dbReference type="NCBI Taxonomy" id="5322"/>
    <lineage>
        <taxon>Eukaryota</taxon>
        <taxon>Fungi</taxon>
        <taxon>Dikarya</taxon>
        <taxon>Basidiomycota</taxon>
        <taxon>Agaricomycotina</taxon>
        <taxon>Agaricomycetes</taxon>
        <taxon>Agaricomycetidae</taxon>
        <taxon>Agaricales</taxon>
        <taxon>Pleurotineae</taxon>
        <taxon>Pleurotaceae</taxon>
        <taxon>Pleurotus</taxon>
    </lineage>
</organism>
<keyword evidence="4" id="KW-0288">FMN</keyword>
<dbReference type="PROSITE" id="PS50112">
    <property type="entry name" value="PAS"/>
    <property type="match status" value="2"/>
</dbReference>
<dbReference type="AlphaFoldDB" id="A0A1S6PDT6"/>
<dbReference type="GO" id="GO:0003677">
    <property type="term" value="F:DNA binding"/>
    <property type="evidence" value="ECO:0007669"/>
    <property type="project" value="UniProtKB-KW"/>
</dbReference>
<keyword evidence="11" id="KW-0238">DNA-binding</keyword>
<dbReference type="VEuPathDB" id="FungiDB:PC9H_008817"/>
<keyword evidence="6" id="KW-0677">Repeat</keyword>
<feature type="region of interest" description="Disordered" evidence="15">
    <location>
        <begin position="215"/>
        <end position="235"/>
    </location>
</feature>
<evidence type="ECO:0000256" key="7">
    <source>
        <dbReference type="ARBA" id="ARBA00022771"/>
    </source>
</evidence>
<keyword evidence="13" id="KW-0804">Transcription</keyword>
<evidence type="ECO:0000256" key="6">
    <source>
        <dbReference type="ARBA" id="ARBA00022737"/>
    </source>
</evidence>
<dbReference type="PANTHER" id="PTHR47429">
    <property type="entry name" value="PROTEIN TWIN LOV 1"/>
    <property type="match status" value="1"/>
</dbReference>
<accession>A0A1S6PDT6</accession>
<feature type="domain" description="PAS" evidence="16">
    <location>
        <begin position="273"/>
        <end position="343"/>
    </location>
</feature>
<keyword evidence="3" id="KW-0285">Flavoprotein</keyword>
<reference evidence="17" key="1">
    <citation type="submission" date="2016-12" db="EMBL/GenBank/DDBJ databases">
        <title>Cloning and analysis the blue light receptor gene WC-1 (Po. WC-1).</title>
        <authorList>
            <person name="Xiankai S."/>
        </authorList>
    </citation>
    <scope>NUCLEOTIDE SEQUENCE</scope>
    <source>
        <strain evidence="17">X831</strain>
    </source>
</reference>
<dbReference type="InterPro" id="IPR035965">
    <property type="entry name" value="PAS-like_dom_sf"/>
</dbReference>
<proteinExistence type="evidence at transcript level"/>
<feature type="compositionally biased region" description="Low complexity" evidence="15">
    <location>
        <begin position="252"/>
        <end position="264"/>
    </location>
</feature>
<keyword evidence="12" id="KW-0010">Activator</keyword>
<dbReference type="EMBL" id="KY348758">
    <property type="protein sequence ID" value="AQU43266.1"/>
    <property type="molecule type" value="mRNA"/>
</dbReference>
<evidence type="ECO:0000256" key="8">
    <source>
        <dbReference type="ARBA" id="ARBA00022833"/>
    </source>
</evidence>
<feature type="region of interest" description="Disordered" evidence="15">
    <location>
        <begin position="611"/>
        <end position="651"/>
    </location>
</feature>
<keyword evidence="8" id="KW-0862">Zinc</keyword>
<dbReference type="Pfam" id="PF08447">
    <property type="entry name" value="PAS_3"/>
    <property type="match status" value="1"/>
</dbReference>
<dbReference type="InterPro" id="IPR000014">
    <property type="entry name" value="PAS"/>
</dbReference>
<dbReference type="GO" id="GO:0009881">
    <property type="term" value="F:photoreceptor activity"/>
    <property type="evidence" value="ECO:0007669"/>
    <property type="project" value="UniProtKB-KW"/>
</dbReference>